<evidence type="ECO:0000313" key="2">
    <source>
        <dbReference type="EMBL" id="AGG89942.1"/>
    </source>
</evidence>
<keyword evidence="3" id="KW-1185">Reference proteome</keyword>
<evidence type="ECO:0000313" key="3">
    <source>
        <dbReference type="Proteomes" id="UP000011859"/>
    </source>
</evidence>
<feature type="domain" description="Phage tail assembly chaperone-like" evidence="1">
    <location>
        <begin position="51"/>
        <end position="109"/>
    </location>
</feature>
<dbReference type="KEGG" id="rhd:R2APBS1_2865"/>
<reference evidence="2 3" key="1">
    <citation type="submission" date="2012-04" db="EMBL/GenBank/DDBJ databases">
        <title>Complete genome of Rhodanobacter sp. 2APBS1.</title>
        <authorList>
            <consortium name="US DOE Joint Genome Institute"/>
            <person name="Huntemann M."/>
            <person name="Wei C.-L."/>
            <person name="Han J."/>
            <person name="Detter J.C."/>
            <person name="Han C."/>
            <person name="Tapia R."/>
            <person name="Munk A.C.C."/>
            <person name="Chen A."/>
            <person name="Krypides N."/>
            <person name="Mavromatis K."/>
            <person name="Markowitz V."/>
            <person name="Szeto E."/>
            <person name="Ivanova N."/>
            <person name="Mikhailova N."/>
            <person name="Ovchinnikova G."/>
            <person name="Pagani I."/>
            <person name="Pati A."/>
            <person name="Goodwin L."/>
            <person name="Peters L."/>
            <person name="Pitluck S."/>
            <person name="Woyke T."/>
            <person name="Prakash O."/>
            <person name="Elkins J."/>
            <person name="Brown S."/>
            <person name="Palumbo A."/>
            <person name="Hemme C."/>
            <person name="Zhou J."/>
            <person name="Watson D."/>
            <person name="Jardine P."/>
            <person name="Kostka J."/>
            <person name="Green S."/>
        </authorList>
    </citation>
    <scope>NUCLEOTIDE SEQUENCE [LARGE SCALE GENOMIC DNA]</scope>
    <source>
        <strain evidence="2 3">2APBS1</strain>
    </source>
</reference>
<organism evidence="2 3">
    <name type="scientific">Rhodanobacter denitrificans</name>
    <dbReference type="NCBI Taxonomy" id="666685"/>
    <lineage>
        <taxon>Bacteria</taxon>
        <taxon>Pseudomonadati</taxon>
        <taxon>Pseudomonadota</taxon>
        <taxon>Gammaproteobacteria</taxon>
        <taxon>Lysobacterales</taxon>
        <taxon>Rhodanobacteraceae</taxon>
        <taxon>Rhodanobacter</taxon>
    </lineage>
</organism>
<protein>
    <recommendedName>
        <fullName evidence="1">Phage tail assembly chaperone-like domain-containing protein</fullName>
    </recommendedName>
</protein>
<gene>
    <name evidence="2" type="ORF">R2APBS1_2865</name>
</gene>
<name>M4NIL9_9GAMM</name>
<dbReference type="STRING" id="666685.R2APBS1_2865"/>
<dbReference type="Pfam" id="PF16778">
    <property type="entry name" value="Phage_tail_APC"/>
    <property type="match status" value="1"/>
</dbReference>
<dbReference type="InterPro" id="IPR031893">
    <property type="entry name" value="Phage_tail_APC"/>
</dbReference>
<dbReference type="eggNOG" id="ENOG5033D9N">
    <property type="taxonomic scope" value="Bacteria"/>
</dbReference>
<dbReference type="Gene3D" id="6.10.140.1310">
    <property type="match status" value="1"/>
</dbReference>
<proteinExistence type="predicted"/>
<dbReference type="HOGENOM" id="CLU_2181867_0_0_6"/>
<sequence>MTIYQLTPNPDQVIRLDDGADIPRGHRWWDDYEAWLAAGNTPQAAPDTRAADARATRDSLIASCDWTQIADAPLTATQRAAWGTYRQALRDVPAQVGFPATINWPIRPA</sequence>
<dbReference type="AlphaFoldDB" id="M4NIL9"/>
<dbReference type="RefSeq" id="WP_015448412.1">
    <property type="nucleotide sequence ID" value="NC_020541.1"/>
</dbReference>
<evidence type="ECO:0000259" key="1">
    <source>
        <dbReference type="Pfam" id="PF16778"/>
    </source>
</evidence>
<accession>M4NIL9</accession>
<dbReference type="EMBL" id="CP003470">
    <property type="protein sequence ID" value="AGG89942.1"/>
    <property type="molecule type" value="Genomic_DNA"/>
</dbReference>
<dbReference type="Proteomes" id="UP000011859">
    <property type="component" value="Chromosome"/>
</dbReference>